<protein>
    <submittedName>
        <fullName evidence="7">Uncharacterized protein</fullName>
    </submittedName>
</protein>
<comment type="caution">
    <text evidence="7">The sequence shown here is derived from an EMBL/GenBank/DDBJ whole genome shotgun (WGS) entry which is preliminary data.</text>
</comment>
<dbReference type="AlphaFoldDB" id="A0ABD0KW71"/>
<evidence type="ECO:0000256" key="4">
    <source>
        <dbReference type="ARBA" id="ARBA00023136"/>
    </source>
</evidence>
<feature type="non-terminal residue" evidence="7">
    <location>
        <position position="1"/>
    </location>
</feature>
<evidence type="ECO:0000313" key="7">
    <source>
        <dbReference type="EMBL" id="KAK7491558.1"/>
    </source>
</evidence>
<feature type="transmembrane region" description="Helical" evidence="6">
    <location>
        <begin position="77"/>
        <end position="99"/>
    </location>
</feature>
<evidence type="ECO:0000256" key="6">
    <source>
        <dbReference type="SAM" id="Phobius"/>
    </source>
</evidence>
<dbReference type="PANTHER" id="PTHR11662">
    <property type="entry name" value="SOLUTE CARRIER FAMILY 17"/>
    <property type="match status" value="1"/>
</dbReference>
<sequence>NGVEGLCLVALYFTTDWITAISVISTGVAAGGLGMADLAPQYAGVIAGVTMMGGTGAVVSSVMASQLTGISRSLFDWQTLFLVSGIVHLVGVLVFDIIAEAELQPWADNSITHTPTAQVTNGEDPAGPCDSSDETTKLLESQNSVEIRVDEGSVNHKE</sequence>
<keyword evidence="3 6" id="KW-1133">Transmembrane helix</keyword>
<keyword evidence="4 6" id="KW-0472">Membrane</keyword>
<gene>
    <name evidence="7" type="ORF">BaRGS_00017197</name>
</gene>
<feature type="region of interest" description="Disordered" evidence="5">
    <location>
        <begin position="114"/>
        <end position="142"/>
    </location>
</feature>
<organism evidence="7 8">
    <name type="scientific">Batillaria attramentaria</name>
    <dbReference type="NCBI Taxonomy" id="370345"/>
    <lineage>
        <taxon>Eukaryota</taxon>
        <taxon>Metazoa</taxon>
        <taxon>Spiralia</taxon>
        <taxon>Lophotrochozoa</taxon>
        <taxon>Mollusca</taxon>
        <taxon>Gastropoda</taxon>
        <taxon>Caenogastropoda</taxon>
        <taxon>Sorbeoconcha</taxon>
        <taxon>Cerithioidea</taxon>
        <taxon>Batillariidae</taxon>
        <taxon>Batillaria</taxon>
    </lineage>
</organism>
<evidence type="ECO:0000256" key="5">
    <source>
        <dbReference type="SAM" id="MobiDB-lite"/>
    </source>
</evidence>
<dbReference type="GO" id="GO:0016020">
    <property type="term" value="C:membrane"/>
    <property type="evidence" value="ECO:0007669"/>
    <property type="project" value="UniProtKB-SubCell"/>
</dbReference>
<keyword evidence="8" id="KW-1185">Reference proteome</keyword>
<dbReference type="InterPro" id="IPR050382">
    <property type="entry name" value="MFS_Na/Anion_cotransporter"/>
</dbReference>
<evidence type="ECO:0000256" key="1">
    <source>
        <dbReference type="ARBA" id="ARBA00004141"/>
    </source>
</evidence>
<evidence type="ECO:0000256" key="3">
    <source>
        <dbReference type="ARBA" id="ARBA00022989"/>
    </source>
</evidence>
<comment type="subcellular location">
    <subcellularLocation>
        <location evidence="1">Membrane</location>
        <topology evidence="1">Multi-pass membrane protein</topology>
    </subcellularLocation>
</comment>
<feature type="transmembrane region" description="Helical" evidence="6">
    <location>
        <begin position="42"/>
        <end position="65"/>
    </location>
</feature>
<dbReference type="EMBL" id="JACVVK020000113">
    <property type="protein sequence ID" value="KAK7491558.1"/>
    <property type="molecule type" value="Genomic_DNA"/>
</dbReference>
<dbReference type="PANTHER" id="PTHR11662:SF399">
    <property type="entry name" value="FI19708P1-RELATED"/>
    <property type="match status" value="1"/>
</dbReference>
<reference evidence="7 8" key="1">
    <citation type="journal article" date="2023" name="Sci. Data">
        <title>Genome assembly of the Korean intertidal mud-creeper Batillaria attramentaria.</title>
        <authorList>
            <person name="Patra A.K."/>
            <person name="Ho P.T."/>
            <person name="Jun S."/>
            <person name="Lee S.J."/>
            <person name="Kim Y."/>
            <person name="Won Y.J."/>
        </authorList>
    </citation>
    <scope>NUCLEOTIDE SEQUENCE [LARGE SCALE GENOMIC DNA]</scope>
    <source>
        <strain evidence="7">Wonlab-2016</strain>
    </source>
</reference>
<evidence type="ECO:0000256" key="2">
    <source>
        <dbReference type="ARBA" id="ARBA00022692"/>
    </source>
</evidence>
<accession>A0ABD0KW71</accession>
<keyword evidence="2 6" id="KW-0812">Transmembrane</keyword>
<dbReference type="Proteomes" id="UP001519460">
    <property type="component" value="Unassembled WGS sequence"/>
</dbReference>
<evidence type="ECO:0000313" key="8">
    <source>
        <dbReference type="Proteomes" id="UP001519460"/>
    </source>
</evidence>
<name>A0ABD0KW71_9CAEN</name>
<proteinExistence type="predicted"/>